<reference evidence="2" key="1">
    <citation type="journal article" date="2019" name="Int. J. Syst. Evol. Microbiol.">
        <title>The Global Catalogue of Microorganisms (GCM) 10K type strain sequencing project: providing services to taxonomists for standard genome sequencing and annotation.</title>
        <authorList>
            <consortium name="The Broad Institute Genomics Platform"/>
            <consortium name="The Broad Institute Genome Sequencing Center for Infectious Disease"/>
            <person name="Wu L."/>
            <person name="Ma J."/>
        </authorList>
    </citation>
    <scope>NUCLEOTIDE SEQUENCE [LARGE SCALE GENOMIC DNA]</scope>
    <source>
        <strain evidence="2">JCM 31406</strain>
    </source>
</reference>
<dbReference type="RefSeq" id="WP_189103543.1">
    <property type="nucleotide sequence ID" value="NZ_BMQO01000023.1"/>
</dbReference>
<keyword evidence="2" id="KW-1185">Reference proteome</keyword>
<dbReference type="Proteomes" id="UP000620633">
    <property type="component" value="Unassembled WGS sequence"/>
</dbReference>
<dbReference type="Pfam" id="PF14072">
    <property type="entry name" value="DndB"/>
    <property type="match status" value="1"/>
</dbReference>
<organism evidence="1 2">
    <name type="scientific">Deinococcus knuensis</name>
    <dbReference type="NCBI Taxonomy" id="1837380"/>
    <lineage>
        <taxon>Bacteria</taxon>
        <taxon>Thermotogati</taxon>
        <taxon>Deinococcota</taxon>
        <taxon>Deinococci</taxon>
        <taxon>Deinococcales</taxon>
        <taxon>Deinococcaceae</taxon>
        <taxon>Deinococcus</taxon>
    </lineage>
</organism>
<gene>
    <name evidence="1" type="ORF">GCM10008961_32810</name>
</gene>
<evidence type="ECO:0008006" key="3">
    <source>
        <dbReference type="Google" id="ProtNLM"/>
    </source>
</evidence>
<evidence type="ECO:0000313" key="1">
    <source>
        <dbReference type="EMBL" id="GGS38771.1"/>
    </source>
</evidence>
<protein>
    <recommendedName>
        <fullName evidence="3">DGQHR domain-containing protein</fullName>
    </recommendedName>
</protein>
<accession>A0ABQ2SUT6</accession>
<dbReference type="EMBL" id="BMQO01000023">
    <property type="protein sequence ID" value="GGS38771.1"/>
    <property type="molecule type" value="Genomic_DNA"/>
</dbReference>
<evidence type="ECO:0000313" key="2">
    <source>
        <dbReference type="Proteomes" id="UP000620633"/>
    </source>
</evidence>
<dbReference type="InterPro" id="IPR017642">
    <property type="entry name" value="DNA_S_mod_DndB"/>
</dbReference>
<proteinExistence type="predicted"/>
<comment type="caution">
    <text evidence="1">The sequence shown here is derived from an EMBL/GenBank/DDBJ whole genome shotgun (WGS) entry which is preliminary data.</text>
</comment>
<name>A0ABQ2SUT6_9DEIO</name>
<sequence>MDIGVIVSKQAGKSVFTGVMTASLAVSELRKGTLSVNSEAQRSLAKGANKESSMELLDSDKVHNTPRMKSFVAFIDRVMKQAEREDNSEGFLGAVQLVIPEGETGATFEALDVDADERKRNSTLAQYIKSLGNVQAGTLTVNPIHGQSAMHIVDGQGRIFGLHSFERAVQVQLEKVRREIRKLEKAALTSKEPKKAQEELKVQQANEEALMRHHQRIAAFLSETHLAFVCYVDHIDKEGRVVGLPLKAEKRLYIEGNALNAQASKEEVLRYESFSPVIVDLEQYRTTQEWLDDDYIEDDSKSIGSNSTRLFTLSALAQAYSFSIIGAPNAMKNVTQEMFNAVEERKAFVHEYWDRITDLFGGIWIPYHDSPSDRLKYVREQRSRQNVLFQAVFLLALGRLGHAIGQAANWNPNSPLLKKLSALDPEIVSYYAQNPTFPSGYDSQWTDAMMKPAKNPETGRMDRYTFNNVSDTVSNTARLLAEKVGVEYHRPAGEDGEEIDDGAAD</sequence>